<dbReference type="Proteomes" id="UP001497497">
    <property type="component" value="Unassembled WGS sequence"/>
</dbReference>
<dbReference type="EMBL" id="CAXITT010000073">
    <property type="protein sequence ID" value="CAL1530659.1"/>
    <property type="molecule type" value="Genomic_DNA"/>
</dbReference>
<gene>
    <name evidence="5" type="ORF">GSLYS_00004784001</name>
</gene>
<comment type="similarity">
    <text evidence="2">Belongs to the FBXO31 family.</text>
</comment>
<sequence length="397" mass="44652">MSLLELPNEVLEYILRFLPVHSTISVSKTCRRLNEISKIDTLWQHFCLTDYQVSCKTGWDISFQDIYSKVLKNYGFFGWKRLALIPYGGLVHVCWVQGEIEIGAYVPISEIRPDDGLSCEKLFSIQWNENTANVELLCMQNRSGPKPALLIQGGKYPLLKCADNECYKNHKRKVESSKYRTNRRFTCGFKDYEHAFSNCDLHQGFNVPLLPLCFPTLADQRRSPIQLGLYAASYGPHGVEILNFMMNEANPFILEGLKISGDPNVPAGNISVEVYLDKPVILGADDQDSIEAMILADISRDEGSYQALLNSSNNNIHMRQPFSLPSGVVDRSENVPQACTARYLACGTIAGDLFTSPGKCRCHFVKFGDTFFGVLWLELFCFSAFHKVSTIPAPSRS</sequence>
<dbReference type="InterPro" id="IPR001810">
    <property type="entry name" value="F-box_dom"/>
</dbReference>
<dbReference type="Pfam" id="PF12014">
    <property type="entry name" value="Cyclin_D1_bind"/>
    <property type="match status" value="1"/>
</dbReference>
<comment type="caution">
    <text evidence="5">The sequence shown here is derived from an EMBL/GenBank/DDBJ whole genome shotgun (WGS) entry which is preliminary data.</text>
</comment>
<keyword evidence="3" id="KW-0833">Ubl conjugation pathway</keyword>
<accession>A0AAV2HA63</accession>
<dbReference type="InterPro" id="IPR036047">
    <property type="entry name" value="F-box-like_dom_sf"/>
</dbReference>
<dbReference type="SMART" id="SM00256">
    <property type="entry name" value="FBOX"/>
    <property type="match status" value="1"/>
</dbReference>
<organism evidence="5 6">
    <name type="scientific">Lymnaea stagnalis</name>
    <name type="common">Great pond snail</name>
    <name type="synonym">Helix stagnalis</name>
    <dbReference type="NCBI Taxonomy" id="6523"/>
    <lineage>
        <taxon>Eukaryota</taxon>
        <taxon>Metazoa</taxon>
        <taxon>Spiralia</taxon>
        <taxon>Lophotrochozoa</taxon>
        <taxon>Mollusca</taxon>
        <taxon>Gastropoda</taxon>
        <taxon>Heterobranchia</taxon>
        <taxon>Euthyneura</taxon>
        <taxon>Panpulmonata</taxon>
        <taxon>Hygrophila</taxon>
        <taxon>Lymnaeoidea</taxon>
        <taxon>Lymnaeidae</taxon>
        <taxon>Lymnaea</taxon>
    </lineage>
</organism>
<dbReference type="Pfam" id="PF12937">
    <property type="entry name" value="F-box-like"/>
    <property type="match status" value="1"/>
</dbReference>
<evidence type="ECO:0000256" key="1">
    <source>
        <dbReference type="ARBA" id="ARBA00004906"/>
    </source>
</evidence>
<comment type="pathway">
    <text evidence="1">Protein modification; protein ubiquitination.</text>
</comment>
<dbReference type="PANTHER" id="PTHR10706:SF130">
    <property type="entry name" value="F-BOX ONLY PROTEIN 31"/>
    <property type="match status" value="1"/>
</dbReference>
<dbReference type="AlphaFoldDB" id="A0AAV2HA63"/>
<evidence type="ECO:0000313" key="5">
    <source>
        <dbReference type="EMBL" id="CAL1530659.1"/>
    </source>
</evidence>
<evidence type="ECO:0000256" key="2">
    <source>
        <dbReference type="ARBA" id="ARBA00010611"/>
    </source>
</evidence>
<evidence type="ECO:0000256" key="3">
    <source>
        <dbReference type="ARBA" id="ARBA00022786"/>
    </source>
</evidence>
<dbReference type="InterPro" id="IPR045048">
    <property type="entry name" value="FBXO31/39"/>
</dbReference>
<keyword evidence="6" id="KW-1185">Reference proteome</keyword>
<dbReference type="PANTHER" id="PTHR10706">
    <property type="entry name" value="F-BOX FAMILY PROTEIN"/>
    <property type="match status" value="1"/>
</dbReference>
<evidence type="ECO:0000313" key="6">
    <source>
        <dbReference type="Proteomes" id="UP001497497"/>
    </source>
</evidence>
<proteinExistence type="inferred from homology"/>
<name>A0AAV2HA63_LYMST</name>
<dbReference type="SUPFAM" id="SSF81383">
    <property type="entry name" value="F-box domain"/>
    <property type="match status" value="1"/>
</dbReference>
<protein>
    <recommendedName>
        <fullName evidence="4">F-box domain-containing protein</fullName>
    </recommendedName>
</protein>
<dbReference type="Gene3D" id="1.20.1280.50">
    <property type="match status" value="1"/>
</dbReference>
<feature type="domain" description="F-box" evidence="4">
    <location>
        <begin position="1"/>
        <end position="46"/>
    </location>
</feature>
<dbReference type="PROSITE" id="PS50181">
    <property type="entry name" value="FBOX"/>
    <property type="match status" value="1"/>
</dbReference>
<reference evidence="5 6" key="1">
    <citation type="submission" date="2024-04" db="EMBL/GenBank/DDBJ databases">
        <authorList>
            <consortium name="Genoscope - CEA"/>
            <person name="William W."/>
        </authorList>
    </citation>
    <scope>NUCLEOTIDE SEQUENCE [LARGE SCALE GENOMIC DNA]</scope>
</reference>
<evidence type="ECO:0000259" key="4">
    <source>
        <dbReference type="PROSITE" id="PS50181"/>
    </source>
</evidence>